<dbReference type="STRING" id="9402.L5JUA5"/>
<dbReference type="FunCoup" id="L5JUA5">
    <property type="interactions" value="292"/>
</dbReference>
<dbReference type="InterPro" id="IPR001487">
    <property type="entry name" value="Bromodomain"/>
</dbReference>
<evidence type="ECO:0000256" key="7">
    <source>
        <dbReference type="ARBA" id="ARBA00022692"/>
    </source>
</evidence>
<keyword evidence="7 24" id="KW-0812">Transmembrane</keyword>
<keyword evidence="25" id="KW-0175">Coiled coil</keyword>
<comment type="catalytic activity">
    <reaction evidence="17">
        <text>L-glutamate(in) + H(+)(in) = L-glutamate(out) + H(+)(out)</text>
        <dbReference type="Rhea" id="RHEA:70955"/>
        <dbReference type="ChEBI" id="CHEBI:15378"/>
        <dbReference type="ChEBI" id="CHEBI:29985"/>
    </reaction>
</comment>
<dbReference type="FunFam" id="1.20.920.10:FF:000027">
    <property type="entry name" value="Cat eye syndrome critical region protein 2"/>
    <property type="match status" value="1"/>
</dbReference>
<evidence type="ECO:0000256" key="13">
    <source>
        <dbReference type="ARBA" id="ARBA00023117"/>
    </source>
</evidence>
<feature type="region of interest" description="Disordered" evidence="26">
    <location>
        <begin position="1150"/>
        <end position="1173"/>
    </location>
</feature>
<evidence type="ECO:0000256" key="12">
    <source>
        <dbReference type="ARBA" id="ARBA00022989"/>
    </source>
</evidence>
<dbReference type="GO" id="GO:0015293">
    <property type="term" value="F:symporter activity"/>
    <property type="evidence" value="ECO:0007669"/>
    <property type="project" value="UniProtKB-KW"/>
</dbReference>
<evidence type="ECO:0000256" key="4">
    <source>
        <dbReference type="ARBA" id="ARBA00022448"/>
    </source>
</evidence>
<dbReference type="SUPFAM" id="SSF47370">
    <property type="entry name" value="Bromodomain"/>
    <property type="match status" value="1"/>
</dbReference>
<dbReference type="SMART" id="SM00297">
    <property type="entry name" value="BROMO"/>
    <property type="match status" value="1"/>
</dbReference>
<dbReference type="GO" id="GO:0007338">
    <property type="term" value="P:single fertilization"/>
    <property type="evidence" value="ECO:0007669"/>
    <property type="project" value="TreeGrafter"/>
</dbReference>
<feature type="region of interest" description="Disordered" evidence="26">
    <location>
        <begin position="509"/>
        <end position="598"/>
    </location>
</feature>
<dbReference type="InterPro" id="IPR029614">
    <property type="entry name" value="CECR2"/>
</dbReference>
<feature type="repeat" description="Solcar" evidence="24">
    <location>
        <begin position="1345"/>
        <end position="1431"/>
    </location>
</feature>
<dbReference type="InterPro" id="IPR002067">
    <property type="entry name" value="MCP"/>
</dbReference>
<feature type="region of interest" description="Disordered" evidence="26">
    <location>
        <begin position="866"/>
        <end position="1006"/>
    </location>
</feature>
<feature type="repeat" description="Solcar" evidence="24">
    <location>
        <begin position="1560"/>
        <end position="1649"/>
    </location>
</feature>
<reference evidence="29" key="1">
    <citation type="journal article" date="2013" name="Science">
        <title>Comparative analysis of bat genomes provides insight into the evolution of flight and immunity.</title>
        <authorList>
            <person name="Zhang G."/>
            <person name="Cowled C."/>
            <person name="Shi Z."/>
            <person name="Huang Z."/>
            <person name="Bishop-Lilly K.A."/>
            <person name="Fang X."/>
            <person name="Wynne J.W."/>
            <person name="Xiong Z."/>
            <person name="Baker M.L."/>
            <person name="Zhao W."/>
            <person name="Tachedjian M."/>
            <person name="Zhu Y."/>
            <person name="Zhou P."/>
            <person name="Jiang X."/>
            <person name="Ng J."/>
            <person name="Yang L."/>
            <person name="Wu L."/>
            <person name="Xiao J."/>
            <person name="Feng Y."/>
            <person name="Chen Y."/>
            <person name="Sun X."/>
            <person name="Zhang Y."/>
            <person name="Marsh G.A."/>
            <person name="Crameri G."/>
            <person name="Broder C.C."/>
            <person name="Frey K.G."/>
            <person name="Wang L.F."/>
            <person name="Wang J."/>
        </authorList>
    </citation>
    <scope>NUCLEOTIDE SEQUENCE [LARGE SCALE GENOMIC DNA]</scope>
</reference>
<feature type="region of interest" description="Disordered" evidence="26">
    <location>
        <begin position="179"/>
        <end position="211"/>
    </location>
</feature>
<dbReference type="InterPro" id="IPR036427">
    <property type="entry name" value="Bromodomain-like_sf"/>
</dbReference>
<dbReference type="PROSITE" id="PS50920">
    <property type="entry name" value="SOLCAR"/>
    <property type="match status" value="3"/>
</dbReference>
<evidence type="ECO:0000256" key="18">
    <source>
        <dbReference type="ARBA" id="ARBA00057953"/>
    </source>
</evidence>
<dbReference type="Pfam" id="PF00439">
    <property type="entry name" value="Bromodomain"/>
    <property type="match status" value="1"/>
</dbReference>
<keyword evidence="16" id="KW-0539">Nucleus</keyword>
<evidence type="ECO:0000313" key="28">
    <source>
        <dbReference type="EMBL" id="ELK02622.1"/>
    </source>
</evidence>
<dbReference type="GO" id="GO:0090537">
    <property type="term" value="C:CERF complex"/>
    <property type="evidence" value="ECO:0007669"/>
    <property type="project" value="InterPro"/>
</dbReference>
<evidence type="ECO:0000256" key="16">
    <source>
        <dbReference type="ARBA" id="ARBA00023242"/>
    </source>
</evidence>
<accession>L5JUA5</accession>
<evidence type="ECO:0000256" key="21">
    <source>
        <dbReference type="ARBA" id="ARBA00076502"/>
    </source>
</evidence>
<feature type="compositionally biased region" description="Low complexity" evidence="26">
    <location>
        <begin position="557"/>
        <end position="567"/>
    </location>
</feature>
<dbReference type="EMBL" id="KB031122">
    <property type="protein sequence ID" value="ELK02622.1"/>
    <property type="molecule type" value="Genomic_DNA"/>
</dbReference>
<proteinExistence type="inferred from homology"/>
<keyword evidence="14" id="KW-0496">Mitochondrion</keyword>
<dbReference type="GO" id="GO:0005743">
    <property type="term" value="C:mitochondrial inner membrane"/>
    <property type="evidence" value="ECO:0007669"/>
    <property type="project" value="UniProtKB-SubCell"/>
</dbReference>
<feature type="compositionally biased region" description="Pro residues" evidence="26">
    <location>
        <begin position="868"/>
        <end position="886"/>
    </location>
</feature>
<feature type="compositionally biased region" description="Basic and acidic residues" evidence="26">
    <location>
        <begin position="920"/>
        <end position="934"/>
    </location>
</feature>
<dbReference type="PRINTS" id="PR00503">
    <property type="entry name" value="BROMODOMAIN"/>
</dbReference>
<gene>
    <name evidence="28" type="ORF">PAL_GLEAN10022541</name>
</gene>
<feature type="domain" description="Bromo" evidence="27">
    <location>
        <begin position="404"/>
        <end position="474"/>
    </location>
</feature>
<keyword evidence="4" id="KW-0813">Transport</keyword>
<dbReference type="Proteomes" id="UP000010552">
    <property type="component" value="Unassembled WGS sequence"/>
</dbReference>
<dbReference type="SUPFAM" id="SSF103506">
    <property type="entry name" value="Mitochondrial carrier"/>
    <property type="match status" value="1"/>
</dbReference>
<dbReference type="Gene3D" id="1.20.920.10">
    <property type="entry name" value="Bromodomain-like"/>
    <property type="match status" value="1"/>
</dbReference>
<keyword evidence="15 24" id="KW-0472">Membrane</keyword>
<protein>
    <recommendedName>
        <fullName evidence="19">Chromatin remodeling regulator CECR2</fullName>
    </recommendedName>
    <alternativeName>
        <fullName evidence="22">Glutamate/H(+) symporter 2</fullName>
    </alternativeName>
    <alternativeName>
        <fullName evidence="20">Mitochondrial glutamate carrier 2</fullName>
    </alternativeName>
    <alternativeName>
        <fullName evidence="21">Solute carrier family 25 member 18</fullName>
    </alternativeName>
</protein>
<evidence type="ECO:0000256" key="2">
    <source>
        <dbReference type="ARBA" id="ARBA00004448"/>
    </source>
</evidence>
<evidence type="ECO:0000256" key="24">
    <source>
        <dbReference type="PROSITE-ProRule" id="PRU00282"/>
    </source>
</evidence>
<evidence type="ECO:0000256" key="1">
    <source>
        <dbReference type="ARBA" id="ARBA00004123"/>
    </source>
</evidence>
<keyword evidence="8" id="KW-0677">Repeat</keyword>
<name>L5JUA5_PTEAL</name>
<evidence type="ECO:0000256" key="17">
    <source>
        <dbReference type="ARBA" id="ARBA00048437"/>
    </source>
</evidence>
<evidence type="ECO:0000259" key="27">
    <source>
        <dbReference type="PROSITE" id="PS50014"/>
    </source>
</evidence>
<keyword evidence="13 23" id="KW-0103">Bromodomain</keyword>
<comment type="subcellular location">
    <subcellularLocation>
        <location evidence="2">Mitochondrion inner membrane</location>
        <topology evidence="2">Multi-pass membrane protein</topology>
    </subcellularLocation>
    <subcellularLocation>
        <location evidence="1">Nucleus</location>
    </subcellularLocation>
</comment>
<evidence type="ECO:0000256" key="9">
    <source>
        <dbReference type="ARBA" id="ARBA00022792"/>
    </source>
</evidence>
<dbReference type="InterPro" id="IPR018359">
    <property type="entry name" value="Bromodomain_CS"/>
</dbReference>
<feature type="compositionally biased region" description="Polar residues" evidence="26">
    <location>
        <begin position="955"/>
        <end position="965"/>
    </location>
</feature>
<keyword evidence="5" id="KW-0488">Methylation</keyword>
<dbReference type="FunFam" id="1.50.40.10:FF:000026">
    <property type="entry name" value="Putative mitochondrial glutamate carrier 2"/>
    <property type="match status" value="1"/>
</dbReference>
<feature type="region of interest" description="Disordered" evidence="26">
    <location>
        <begin position="1308"/>
        <end position="1337"/>
    </location>
</feature>
<keyword evidence="12" id="KW-1133">Transmembrane helix</keyword>
<feature type="repeat" description="Solcar" evidence="24">
    <location>
        <begin position="1439"/>
        <end position="1551"/>
    </location>
</feature>
<evidence type="ECO:0000256" key="14">
    <source>
        <dbReference type="ARBA" id="ARBA00023128"/>
    </source>
</evidence>
<evidence type="ECO:0000313" key="29">
    <source>
        <dbReference type="Proteomes" id="UP000010552"/>
    </source>
</evidence>
<evidence type="ECO:0000256" key="11">
    <source>
        <dbReference type="ARBA" id="ARBA00022853"/>
    </source>
</evidence>
<evidence type="ECO:0000256" key="19">
    <source>
        <dbReference type="ARBA" id="ARBA00068581"/>
    </source>
</evidence>
<evidence type="ECO:0000256" key="3">
    <source>
        <dbReference type="ARBA" id="ARBA00006375"/>
    </source>
</evidence>
<evidence type="ECO:0000256" key="6">
    <source>
        <dbReference type="ARBA" id="ARBA00022553"/>
    </source>
</evidence>
<dbReference type="PANTHER" id="PTHR47092:SF1">
    <property type="entry name" value="CHROMATIN REMODELING REGULATOR CECR2"/>
    <property type="match status" value="1"/>
</dbReference>
<feature type="compositionally biased region" description="Polar residues" evidence="26">
    <location>
        <begin position="978"/>
        <end position="1005"/>
    </location>
</feature>
<keyword evidence="29" id="KW-1185">Reference proteome</keyword>
<comment type="function">
    <text evidence="18">Responsible for the transport of glutamate from the cytosol into the mitochondrial matrix with the concomitant import of a proton (symport system).</text>
</comment>
<evidence type="ECO:0000256" key="23">
    <source>
        <dbReference type="PROSITE-ProRule" id="PRU00035"/>
    </source>
</evidence>
<evidence type="ECO:0000256" key="22">
    <source>
        <dbReference type="ARBA" id="ARBA00081096"/>
    </source>
</evidence>
<evidence type="ECO:0000256" key="10">
    <source>
        <dbReference type="ARBA" id="ARBA00022847"/>
    </source>
</evidence>
<keyword evidence="10" id="KW-0769">Symport</keyword>
<dbReference type="InParanoid" id="L5JUA5"/>
<dbReference type="CDD" id="cd05509">
    <property type="entry name" value="Bromo_gcn5_like"/>
    <property type="match status" value="1"/>
</dbReference>
<dbReference type="eggNOG" id="KOG1472">
    <property type="taxonomic scope" value="Eukaryota"/>
</dbReference>
<evidence type="ECO:0000256" key="26">
    <source>
        <dbReference type="SAM" id="MobiDB-lite"/>
    </source>
</evidence>
<feature type="coiled-coil region" evidence="25">
    <location>
        <begin position="299"/>
        <end position="351"/>
    </location>
</feature>
<evidence type="ECO:0000256" key="8">
    <source>
        <dbReference type="ARBA" id="ARBA00022737"/>
    </source>
</evidence>
<dbReference type="GO" id="GO:0006338">
    <property type="term" value="P:chromatin remodeling"/>
    <property type="evidence" value="ECO:0007669"/>
    <property type="project" value="InterPro"/>
</dbReference>
<keyword evidence="9" id="KW-0999">Mitochondrion inner membrane</keyword>
<comment type="similarity">
    <text evidence="3">Belongs to the mitochondrial carrier (TC 2.A.29) family.</text>
</comment>
<evidence type="ECO:0000256" key="25">
    <source>
        <dbReference type="SAM" id="Coils"/>
    </source>
</evidence>
<keyword evidence="6" id="KW-0597">Phosphoprotein</keyword>
<feature type="compositionally biased region" description="Basic and acidic residues" evidence="26">
    <location>
        <begin position="966"/>
        <end position="977"/>
    </location>
</feature>
<keyword evidence="11" id="KW-0156">Chromatin regulator</keyword>
<evidence type="ECO:0000256" key="5">
    <source>
        <dbReference type="ARBA" id="ARBA00022481"/>
    </source>
</evidence>
<organism evidence="28 29">
    <name type="scientific">Pteropus alecto</name>
    <name type="common">Black flying fox</name>
    <dbReference type="NCBI Taxonomy" id="9402"/>
    <lineage>
        <taxon>Eukaryota</taxon>
        <taxon>Metazoa</taxon>
        <taxon>Chordata</taxon>
        <taxon>Craniata</taxon>
        <taxon>Vertebrata</taxon>
        <taxon>Euteleostomi</taxon>
        <taxon>Mammalia</taxon>
        <taxon>Eutheria</taxon>
        <taxon>Laurasiatheria</taxon>
        <taxon>Chiroptera</taxon>
        <taxon>Yinpterochiroptera</taxon>
        <taxon>Pteropodoidea</taxon>
        <taxon>Pteropodidae</taxon>
        <taxon>Pteropodinae</taxon>
        <taxon>Pteropus</taxon>
    </lineage>
</organism>
<dbReference type="PROSITE" id="PS50014">
    <property type="entry name" value="BROMODOMAIN_2"/>
    <property type="match status" value="1"/>
</dbReference>
<dbReference type="PANTHER" id="PTHR47092">
    <property type="entry name" value="CAT EYE SYNDROME CRITICAL REGION PROTEIN 2"/>
    <property type="match status" value="1"/>
</dbReference>
<feature type="region of interest" description="Disordered" evidence="26">
    <location>
        <begin position="750"/>
        <end position="771"/>
    </location>
</feature>
<evidence type="ECO:0000256" key="15">
    <source>
        <dbReference type="ARBA" id="ARBA00023136"/>
    </source>
</evidence>
<dbReference type="Gene3D" id="1.50.40.10">
    <property type="entry name" value="Mitochondrial carrier domain"/>
    <property type="match status" value="1"/>
</dbReference>
<dbReference type="Pfam" id="PF00153">
    <property type="entry name" value="Mito_carr"/>
    <property type="match status" value="3"/>
</dbReference>
<feature type="compositionally biased region" description="Polar residues" evidence="26">
    <location>
        <begin position="185"/>
        <end position="208"/>
    </location>
</feature>
<dbReference type="InterPro" id="IPR023395">
    <property type="entry name" value="MCP_dom_sf"/>
</dbReference>
<dbReference type="PROSITE" id="PS00633">
    <property type="entry name" value="BROMODOMAIN_1"/>
    <property type="match status" value="1"/>
</dbReference>
<evidence type="ECO:0000256" key="20">
    <source>
        <dbReference type="ARBA" id="ARBA00069241"/>
    </source>
</evidence>
<dbReference type="InterPro" id="IPR018108">
    <property type="entry name" value="MCP_transmembrane"/>
</dbReference>
<dbReference type="PRINTS" id="PR00926">
    <property type="entry name" value="MITOCARRIER"/>
</dbReference>
<sequence length="1656" mass="182589">MELLFIIQYPSTLLRPKEVFLYSFCLKSLGRAPEKKTGMFIFHKQLMEEEELEAALHRDDVEFISDLIACLLQGCYQRRDITPQTFHSYLEDIINYRWELEEGKPNPLRESSFQDLPLRTRVEILHRLCDYRLDADDVFDLLKGLDADSLRVEPLGEDNSGALYWYFYGTRMYKEDPVQGKSNRELSLSSEKQEENSLASELQTRNGSQGPGQGTWWLLCQTEEEWRQVTESFRERTSLRERQLYKLLSEDFLPEICNMIAQKGTRPQHTKAELQPRWMSDHLSIKSIKQEETPVLTRIEKQKRKEEEEERQILLAVQKKEQEQMLKEERKRELEEKVKAVEDRAKRRKLREERAWLLAQGKELPPELSHLDPNSPIREEKKTKDLFELDDDFTAMYKVLDVVKAHKDSWPFLEPVDESYAPNYYQIIKVPMDISSMEKKLNGGLYCTKEEFVNDMKTMFRNCRKYNGESSEYTKMSDNLERCFHRAMMKHFPGEDGDTDEEFWIREDEKREKRRSRTGRSGGSHVWTRSRDSEGPSRKQQPVENGGKSLPPARRASSSGDDQSSSSMQLPREVGSSNGRGLPRPLHYGGMPNQAPLLNQMRPTVPGTFGPLRGSDPANLYVSSRVPEPHPGDPVQQHQPFAMQAPAGINSHRGPRLGTPEEKQVRGGLMHLSNMGSHPGSLPLGQISGPSQDGNMYPPTQFQPGFIPPRHGGVPARSPDFPGSSEIPPSHMYRSYKYLNRVHPAVWNGNHGAANPGPLGPDEKPPMGPGPSQTRTLGHMMDSRVMRPPLPPNQWTEQSSFLPHGVPSSGYMRTPCKSGGHRLQPPLAPSPLFGAPSQVLRGVQGGDSMMDSPEMIAMQQLSSRVCPPGVPYHPQQPTPPHLPGPFPQVAHSTSASVPAPKPALGNPGRTQDNSETQEPENDRADPLPGLEEKPPSVGASEGVYLKQLPHPTPPLQTNCTRQSSPQEREAEHTELKSDSSASGDNCQAIQGKNTWPSESSYTSPAAQGCMRDLSTLANRGALPENGVIMETPTCGSEGKGLGGSGSEKLLCPRGKTLQETMTCTGQTPAVPPNPDPNLMGGTVSQFSPLYMPSLEYPNSATHYHINPGLQGLGPVMGDKNAVANLQGCETLHAALTSPTRMDAVAAKVVSADGQNPGPEEENLDESMERPESPKEFLDLDNHNAATKQQSSLTANEYLYGTPPPLSSGVGFGSSAFPPHGVMLQTGPPYTPQQPASHFQPRAYSSPVAAHPPHHPVAAQPNGLSQEGPIYRCQEEGLGHFQAVMMEQIGTGSGIRGSFQEIYRPSGMQMRPVQSQPSFPKTPAPAASQEELPPHKPPTLSLDQGISVTAKLINGGVAGLVGVTCVFPIDLAKTRLQNQHGKDIYKGMIDCLMKTVKVEGFLGMYRGAAVNLTLVTPEKAIKLAANDFFRQLLMEDGKQQNLKMEMIAGCGAGMCQVVVTCPMEMLKIQLQDAGRLAVHQGSASVPSSSRSYAIGSACEASTHKRPSATLIAWELLHTQGLPGLYKGLGATLLRDIPFSIIYFPLFANLNSLGFNELTGKASFAHSFLSGCVAGSIAAVTVTPLDVLKTRIQTLKKGLGEDSYSGITDCARKLWIQEGPSAFVRGAGCRALVIAPLFGIAQGVYFIGIGERILKCFE</sequence>